<protein>
    <submittedName>
        <fullName evidence="1">Uncharacterized protein</fullName>
    </submittedName>
</protein>
<evidence type="ECO:0000313" key="1">
    <source>
        <dbReference type="EMBL" id="KAJ3648306.1"/>
    </source>
</evidence>
<sequence>MVAGIAYKLLSVFCVSLRLLYILANKSSIGFSTSRSPAQLLSDNWEDLELGYGRYGLLNKLIVAMDVHRLVLQMYGRKPTCSGKCIHIPSETHTDSCVVLFSRGSNNHTELI</sequence>
<name>A0AA38M9M4_9CUCU</name>
<dbReference type="AlphaFoldDB" id="A0AA38M9M4"/>
<proteinExistence type="predicted"/>
<accession>A0AA38M9M4</accession>
<dbReference type="EMBL" id="JALNTZ010000006">
    <property type="protein sequence ID" value="KAJ3648306.1"/>
    <property type="molecule type" value="Genomic_DNA"/>
</dbReference>
<comment type="caution">
    <text evidence="1">The sequence shown here is derived from an EMBL/GenBank/DDBJ whole genome shotgun (WGS) entry which is preliminary data.</text>
</comment>
<organism evidence="1 2">
    <name type="scientific">Zophobas morio</name>
    <dbReference type="NCBI Taxonomy" id="2755281"/>
    <lineage>
        <taxon>Eukaryota</taxon>
        <taxon>Metazoa</taxon>
        <taxon>Ecdysozoa</taxon>
        <taxon>Arthropoda</taxon>
        <taxon>Hexapoda</taxon>
        <taxon>Insecta</taxon>
        <taxon>Pterygota</taxon>
        <taxon>Neoptera</taxon>
        <taxon>Endopterygota</taxon>
        <taxon>Coleoptera</taxon>
        <taxon>Polyphaga</taxon>
        <taxon>Cucujiformia</taxon>
        <taxon>Tenebrionidae</taxon>
        <taxon>Zophobas</taxon>
    </lineage>
</organism>
<dbReference type="Proteomes" id="UP001168821">
    <property type="component" value="Unassembled WGS sequence"/>
</dbReference>
<gene>
    <name evidence="1" type="ORF">Zmor_020119</name>
</gene>
<evidence type="ECO:0000313" key="2">
    <source>
        <dbReference type="Proteomes" id="UP001168821"/>
    </source>
</evidence>
<keyword evidence="2" id="KW-1185">Reference proteome</keyword>
<reference evidence="1" key="1">
    <citation type="journal article" date="2023" name="G3 (Bethesda)">
        <title>Whole genome assemblies of Zophobas morio and Tenebrio molitor.</title>
        <authorList>
            <person name="Kaur S."/>
            <person name="Stinson S.A."/>
            <person name="diCenzo G.C."/>
        </authorList>
    </citation>
    <scope>NUCLEOTIDE SEQUENCE</scope>
    <source>
        <strain evidence="1">QUZm001</strain>
    </source>
</reference>